<evidence type="ECO:0000313" key="1">
    <source>
        <dbReference type="EMBL" id="EGQ11831.1"/>
    </source>
</evidence>
<accession>F9D6W2</accession>
<sequence length="55" mass="6367">MKAVIGNAYRLLGIAKEAKASDIKQWFEVKDARKSIDGVQYRGYYILKEKLTFKI</sequence>
<dbReference type="AlphaFoldDB" id="F9D6W2"/>
<dbReference type="EMBL" id="AFPW01000048">
    <property type="protein sequence ID" value="EGQ11831.1"/>
    <property type="molecule type" value="Genomic_DNA"/>
</dbReference>
<dbReference type="Proteomes" id="UP000007820">
    <property type="component" value="Unassembled WGS sequence"/>
</dbReference>
<evidence type="ECO:0000313" key="2">
    <source>
        <dbReference type="Proteomes" id="UP000007820"/>
    </source>
</evidence>
<proteinExistence type="predicted"/>
<protein>
    <submittedName>
        <fullName evidence="1">Uncharacterized protein</fullName>
    </submittedName>
</protein>
<comment type="caution">
    <text evidence="1">The sequence shown here is derived from an EMBL/GenBank/DDBJ whole genome shotgun (WGS) entry which is preliminary data.</text>
</comment>
<organism evidence="1 2">
    <name type="scientific">Prevotella dentalis (strain ATCC 49559 / DSM 3688 / JCM 13448 / NCTC 12043 / ES 2772)</name>
    <name type="common">Mitsuokella dentalis</name>
    <dbReference type="NCBI Taxonomy" id="908937"/>
    <lineage>
        <taxon>Bacteria</taxon>
        <taxon>Pseudomonadati</taxon>
        <taxon>Bacteroidota</taxon>
        <taxon>Bacteroidia</taxon>
        <taxon>Bacteroidales</taxon>
        <taxon>Prevotellaceae</taxon>
        <taxon>Prevotella</taxon>
    </lineage>
</organism>
<dbReference type="RefSeq" id="WP_005847927.1">
    <property type="nucleotide sequence ID" value="NC_019968.1"/>
</dbReference>
<name>F9D6W2_PREDD</name>
<reference evidence="1 2" key="1">
    <citation type="submission" date="2011-04" db="EMBL/GenBank/DDBJ databases">
        <authorList>
            <person name="Muzny D."/>
            <person name="Qin X."/>
            <person name="Deng J."/>
            <person name="Jiang H."/>
            <person name="Liu Y."/>
            <person name="Qu J."/>
            <person name="Song X.-Z."/>
            <person name="Zhang L."/>
            <person name="Thornton R."/>
            <person name="Coyle M."/>
            <person name="Francisco L."/>
            <person name="Jackson L."/>
            <person name="Javaid M."/>
            <person name="Korchina V."/>
            <person name="Kovar C."/>
            <person name="Mata R."/>
            <person name="Mathew T."/>
            <person name="Ngo R."/>
            <person name="Nguyen L."/>
            <person name="Nguyen N."/>
            <person name="Okwuonu G."/>
            <person name="Ongeri F."/>
            <person name="Pham C."/>
            <person name="Simmons D."/>
            <person name="Wilczek-Boney K."/>
            <person name="Hale W."/>
            <person name="Jakkamsetti A."/>
            <person name="Pham P."/>
            <person name="Ruth R."/>
            <person name="San Lucas F."/>
            <person name="Warren J."/>
            <person name="Zhang J."/>
            <person name="Zhao Z."/>
            <person name="Zhou C."/>
            <person name="Zhu D."/>
            <person name="Lee S."/>
            <person name="Bess C."/>
            <person name="Blankenburg K."/>
            <person name="Forbes L."/>
            <person name="Fu Q."/>
            <person name="Gubbala S."/>
            <person name="Hirani K."/>
            <person name="Jayaseelan J.C."/>
            <person name="Lara F."/>
            <person name="Munidasa M."/>
            <person name="Palculict T."/>
            <person name="Patil S."/>
            <person name="Pu L.-L."/>
            <person name="Saada N."/>
            <person name="Tang L."/>
            <person name="Weissenberger G."/>
            <person name="Zhu Y."/>
            <person name="Hemphill L."/>
            <person name="Shang Y."/>
            <person name="Youmans B."/>
            <person name="Ayvaz T."/>
            <person name="Ross M."/>
            <person name="Santibanez J."/>
            <person name="Aqrawi P."/>
            <person name="Gross S."/>
            <person name="Joshi V."/>
            <person name="Fowler G."/>
            <person name="Nazareth L."/>
            <person name="Reid J."/>
            <person name="Worley K."/>
            <person name="Petrosino J."/>
            <person name="Highlander S."/>
            <person name="Gibbs R."/>
        </authorList>
    </citation>
    <scope>NUCLEOTIDE SEQUENCE [LARGE SCALE GENOMIC DNA]</scope>
    <source>
        <strain evidence="1 2">DSM 3688</strain>
    </source>
</reference>
<gene>
    <name evidence="1" type="ORF">HMPREF9136_2590</name>
</gene>